<dbReference type="GO" id="GO:0005737">
    <property type="term" value="C:cytoplasm"/>
    <property type="evidence" value="ECO:0007669"/>
    <property type="project" value="InterPro"/>
</dbReference>
<dbReference type="GO" id="GO:0009001">
    <property type="term" value="F:serine O-acetyltransferase activity"/>
    <property type="evidence" value="ECO:0007669"/>
    <property type="project" value="UniProtKB-EC"/>
</dbReference>
<dbReference type="SUPFAM" id="SSF51161">
    <property type="entry name" value="Trimeric LpxA-like enzymes"/>
    <property type="match status" value="1"/>
</dbReference>
<name>A0A1C3VFL8_9HYPH</name>
<evidence type="ECO:0000256" key="3">
    <source>
        <dbReference type="ARBA" id="ARBA00013266"/>
    </source>
</evidence>
<dbReference type="InterPro" id="IPR045304">
    <property type="entry name" value="LbH_SAT"/>
</dbReference>
<evidence type="ECO:0000256" key="1">
    <source>
        <dbReference type="ARBA" id="ARBA00004876"/>
    </source>
</evidence>
<keyword evidence="6 11" id="KW-0808">Transferase</keyword>
<dbReference type="AlphaFoldDB" id="A0A1C3VFL8"/>
<evidence type="ECO:0000256" key="8">
    <source>
        <dbReference type="ARBA" id="ARBA00023315"/>
    </source>
</evidence>
<proteinExistence type="inferred from homology"/>
<organism evidence="11 12">
    <name type="scientific">Rhizobium lusitanum</name>
    <dbReference type="NCBI Taxonomy" id="293958"/>
    <lineage>
        <taxon>Bacteria</taxon>
        <taxon>Pseudomonadati</taxon>
        <taxon>Pseudomonadota</taxon>
        <taxon>Alphaproteobacteria</taxon>
        <taxon>Hyphomicrobiales</taxon>
        <taxon>Rhizobiaceae</taxon>
        <taxon>Rhizobium/Agrobacterium group</taxon>
        <taxon>Rhizobium</taxon>
    </lineage>
</organism>
<dbReference type="InterPro" id="IPR011004">
    <property type="entry name" value="Trimer_LpxA-like_sf"/>
</dbReference>
<dbReference type="PROSITE" id="PS00101">
    <property type="entry name" value="HEXAPEP_TRANSFERASES"/>
    <property type="match status" value="1"/>
</dbReference>
<sequence>MVAVTDIRPLEGLGAVKVVDPIWDSMREEARSAADRDPLLAAFLYSTIINHRSLEECVIYRICERLDHPDMQAVLLRQTFEEMLSDWSEWGSILRVDIQAVYDRDPACLRFLEPVLYFKGFHALQTHRLAHWLYNRGRRDFALYLQSRSSSVFQTDINPAARIGKGIFLDHATGLVVGETAVIGDNVSILHGVTLGGTGKEGSDRHPKIAHGVLIGAGAKILGNIQIGHCSRIAAGSVVLKEVPPKTTVAGVPAKVVGEAGCSEPSRSMDQLLAERMVVDQIMGAGI</sequence>
<gene>
    <name evidence="11" type="ORF">GA0061101_105163</name>
</gene>
<dbReference type="Proteomes" id="UP000199205">
    <property type="component" value="Unassembled WGS sequence"/>
</dbReference>
<dbReference type="Pfam" id="PF06426">
    <property type="entry name" value="SATase_N"/>
    <property type="match status" value="1"/>
</dbReference>
<dbReference type="PANTHER" id="PTHR42811">
    <property type="entry name" value="SERINE ACETYLTRANSFERASE"/>
    <property type="match status" value="1"/>
</dbReference>
<dbReference type="InterPro" id="IPR010493">
    <property type="entry name" value="Ser_AcTrfase_N"/>
</dbReference>
<dbReference type="InterPro" id="IPR001451">
    <property type="entry name" value="Hexapep"/>
</dbReference>
<dbReference type="InterPro" id="IPR042122">
    <property type="entry name" value="Ser_AcTrfase_N_sf"/>
</dbReference>
<evidence type="ECO:0000256" key="7">
    <source>
        <dbReference type="ARBA" id="ARBA00022737"/>
    </source>
</evidence>
<dbReference type="FunFam" id="2.160.10.10:FF:000002">
    <property type="entry name" value="Serine acetyltransferase"/>
    <property type="match status" value="1"/>
</dbReference>
<dbReference type="CDD" id="cd03354">
    <property type="entry name" value="LbH_SAT"/>
    <property type="match status" value="1"/>
</dbReference>
<evidence type="ECO:0000256" key="6">
    <source>
        <dbReference type="ARBA" id="ARBA00022679"/>
    </source>
</evidence>
<dbReference type="OrthoDB" id="9801456at2"/>
<evidence type="ECO:0000256" key="4">
    <source>
        <dbReference type="ARBA" id="ARBA00018522"/>
    </source>
</evidence>
<comment type="pathway">
    <text evidence="1">Amino-acid biosynthesis; L-cysteine biosynthesis; L-cysteine from L-serine: step 1/2.</text>
</comment>
<dbReference type="EMBL" id="FMAF01000005">
    <property type="protein sequence ID" value="SCB26469.1"/>
    <property type="molecule type" value="Genomic_DNA"/>
</dbReference>
<feature type="domain" description="Serine acetyltransferase N-terminal" evidence="10">
    <location>
        <begin position="22"/>
        <end position="126"/>
    </location>
</feature>
<evidence type="ECO:0000313" key="12">
    <source>
        <dbReference type="Proteomes" id="UP000199205"/>
    </source>
</evidence>
<keyword evidence="8" id="KW-0012">Acyltransferase</keyword>
<keyword evidence="5" id="KW-0028">Amino-acid biosynthesis</keyword>
<dbReference type="GO" id="GO:0006535">
    <property type="term" value="P:cysteine biosynthetic process from serine"/>
    <property type="evidence" value="ECO:0007669"/>
    <property type="project" value="InterPro"/>
</dbReference>
<comment type="similarity">
    <text evidence="2">Belongs to the transferase hexapeptide repeat family.</text>
</comment>
<evidence type="ECO:0000256" key="5">
    <source>
        <dbReference type="ARBA" id="ARBA00022605"/>
    </source>
</evidence>
<evidence type="ECO:0000313" key="11">
    <source>
        <dbReference type="EMBL" id="SCB26469.1"/>
    </source>
</evidence>
<evidence type="ECO:0000256" key="9">
    <source>
        <dbReference type="ARBA" id="ARBA00049486"/>
    </source>
</evidence>
<dbReference type="RefSeq" id="WP_037201883.1">
    <property type="nucleotide sequence ID" value="NZ_FMAF01000005.1"/>
</dbReference>
<dbReference type="EC" id="2.3.1.30" evidence="3"/>
<dbReference type="Gene3D" id="1.10.3130.10">
    <property type="entry name" value="serine acetyltransferase, domain 1"/>
    <property type="match status" value="1"/>
</dbReference>
<keyword evidence="7" id="KW-0677">Repeat</keyword>
<dbReference type="NCBIfam" id="NF041874">
    <property type="entry name" value="EPS_EpsC"/>
    <property type="match status" value="1"/>
</dbReference>
<dbReference type="InterPro" id="IPR005881">
    <property type="entry name" value="Ser_O-AcTrfase"/>
</dbReference>
<dbReference type="SMART" id="SM00971">
    <property type="entry name" value="SATase_N"/>
    <property type="match status" value="1"/>
</dbReference>
<dbReference type="UniPathway" id="UPA00136">
    <property type="reaction ID" value="UER00199"/>
</dbReference>
<evidence type="ECO:0000256" key="2">
    <source>
        <dbReference type="ARBA" id="ARBA00007274"/>
    </source>
</evidence>
<dbReference type="Gene3D" id="2.160.10.10">
    <property type="entry name" value="Hexapeptide repeat proteins"/>
    <property type="match status" value="1"/>
</dbReference>
<evidence type="ECO:0000259" key="10">
    <source>
        <dbReference type="SMART" id="SM00971"/>
    </source>
</evidence>
<dbReference type="InterPro" id="IPR018357">
    <property type="entry name" value="Hexapep_transf_CS"/>
</dbReference>
<dbReference type="InterPro" id="IPR053376">
    <property type="entry name" value="Serine_acetyltransferase"/>
</dbReference>
<dbReference type="NCBIfam" id="TIGR01172">
    <property type="entry name" value="cysE"/>
    <property type="match status" value="1"/>
</dbReference>
<comment type="catalytic activity">
    <reaction evidence="9">
        <text>L-serine + acetyl-CoA = O-acetyl-L-serine + CoA</text>
        <dbReference type="Rhea" id="RHEA:24560"/>
        <dbReference type="ChEBI" id="CHEBI:33384"/>
        <dbReference type="ChEBI" id="CHEBI:57287"/>
        <dbReference type="ChEBI" id="CHEBI:57288"/>
        <dbReference type="ChEBI" id="CHEBI:58340"/>
        <dbReference type="EC" id="2.3.1.30"/>
    </reaction>
</comment>
<accession>A0A1C3VFL8</accession>
<dbReference type="Pfam" id="PF00132">
    <property type="entry name" value="Hexapep"/>
    <property type="match status" value="1"/>
</dbReference>
<protein>
    <recommendedName>
        <fullName evidence="4">Serine acetyltransferase</fullName>
        <ecNumber evidence="3">2.3.1.30</ecNumber>
    </recommendedName>
</protein>
<reference evidence="11 12" key="1">
    <citation type="submission" date="2016-08" db="EMBL/GenBank/DDBJ databases">
        <authorList>
            <person name="Seilhamer J.J."/>
        </authorList>
    </citation>
    <scope>NUCLEOTIDE SEQUENCE [LARGE SCALE GENOMIC DNA]</scope>
    <source>
        <strain evidence="11 12">P1-7</strain>
    </source>
</reference>